<evidence type="ECO:0000259" key="3">
    <source>
        <dbReference type="Pfam" id="PF22691"/>
    </source>
</evidence>
<evidence type="ECO:0000313" key="4">
    <source>
        <dbReference type="EMBL" id="MCM2393742.1"/>
    </source>
</evidence>
<organism evidence="4 5">
    <name type="scientific">Streptomyces albipurpureus</name>
    <dbReference type="NCBI Taxonomy" id="2897419"/>
    <lineage>
        <taxon>Bacteria</taxon>
        <taxon>Bacillati</taxon>
        <taxon>Actinomycetota</taxon>
        <taxon>Actinomycetes</taxon>
        <taxon>Kitasatosporales</taxon>
        <taxon>Streptomycetaceae</taxon>
        <taxon>Streptomyces</taxon>
    </lineage>
</organism>
<dbReference type="PANTHER" id="PTHR42870">
    <property type="entry name" value="ACETYL-COA C-ACETYLTRANSFERASE"/>
    <property type="match status" value="1"/>
</dbReference>
<name>A0ABT0UYU3_9ACTN</name>
<dbReference type="Pfam" id="PF00108">
    <property type="entry name" value="Thiolase_N"/>
    <property type="match status" value="1"/>
</dbReference>
<dbReference type="Proteomes" id="UP001431429">
    <property type="component" value="Unassembled WGS sequence"/>
</dbReference>
<dbReference type="InterPro" id="IPR002155">
    <property type="entry name" value="Thiolase"/>
</dbReference>
<comment type="caution">
    <text evidence="4">The sequence shown here is derived from an EMBL/GenBank/DDBJ whole genome shotgun (WGS) entry which is preliminary data.</text>
</comment>
<dbReference type="EMBL" id="JAMQAW010000083">
    <property type="protein sequence ID" value="MCM2393742.1"/>
    <property type="molecule type" value="Genomic_DNA"/>
</dbReference>
<dbReference type="RefSeq" id="WP_250924032.1">
    <property type="nucleotide sequence ID" value="NZ_JAMQAW010000083.1"/>
</dbReference>
<evidence type="ECO:0000259" key="2">
    <source>
        <dbReference type="Pfam" id="PF00108"/>
    </source>
</evidence>
<gene>
    <name evidence="4" type="ORF">NBG84_36660</name>
</gene>
<proteinExistence type="predicted"/>
<dbReference type="InterPro" id="IPR020616">
    <property type="entry name" value="Thiolase_N"/>
</dbReference>
<dbReference type="InterPro" id="IPR016039">
    <property type="entry name" value="Thiolase-like"/>
</dbReference>
<dbReference type="SUPFAM" id="SSF53901">
    <property type="entry name" value="Thiolase-like"/>
    <property type="match status" value="2"/>
</dbReference>
<dbReference type="Pfam" id="PF22691">
    <property type="entry name" value="Thiolase_C_1"/>
    <property type="match status" value="1"/>
</dbReference>
<feature type="domain" description="Thiolase N-terminal" evidence="2">
    <location>
        <begin position="33"/>
        <end position="255"/>
    </location>
</feature>
<dbReference type="CDD" id="cd00829">
    <property type="entry name" value="SCP-x_thiolase"/>
    <property type="match status" value="1"/>
</dbReference>
<feature type="domain" description="Thiolase C-terminal" evidence="3">
    <location>
        <begin position="286"/>
        <end position="408"/>
    </location>
</feature>
<dbReference type="InterPro" id="IPR055140">
    <property type="entry name" value="Thiolase_C_2"/>
</dbReference>
<evidence type="ECO:0000256" key="1">
    <source>
        <dbReference type="SAM" id="MobiDB-lite"/>
    </source>
</evidence>
<dbReference type="Gene3D" id="3.40.47.10">
    <property type="match status" value="1"/>
</dbReference>
<evidence type="ECO:0000313" key="5">
    <source>
        <dbReference type="Proteomes" id="UP001431429"/>
    </source>
</evidence>
<protein>
    <submittedName>
        <fullName evidence="4">Thiolase family protein</fullName>
    </submittedName>
</protein>
<feature type="region of interest" description="Disordered" evidence="1">
    <location>
        <begin position="1"/>
        <end position="27"/>
    </location>
</feature>
<keyword evidence="5" id="KW-1185">Reference proteome</keyword>
<reference evidence="4" key="1">
    <citation type="submission" date="2022-06" db="EMBL/GenBank/DDBJ databases">
        <title>Genome public.</title>
        <authorList>
            <person name="Sun Q."/>
        </authorList>
    </citation>
    <scope>NUCLEOTIDE SEQUENCE</scope>
    <source>
        <strain evidence="4">CWNU-1</strain>
    </source>
</reference>
<sequence length="421" mass="42573">MNTRASSGSTGRAEGHPGRGKATGAARADPATAIIGAGMTPFGKHLGRSLKSLGAEAVRSALGDAGLTTADLDMAFVSNAMASVVTGQVSVVGQTVLRDMGMTGIPVFNIDNACAGSSSALALACQAIRSGEAETVLVLGVEKLYSEDRTAAYRALNGAADIDVLHASGIDPGRESVFIKAVYPPRLAAYAARYGLTAETLAGISVKNRRHAGHNPLAQYREPLTLAQVLASRSVAEPVRALMCAPIGDGAAAVVVTGERQLTASHSPVWVRACAIGMGGAADGRSALSRVADRAYARAGMGPESIHVAEVHDSISFNELLAYEELGFCGPGEGCDLVADSATALGGTLPVNTSGGLESRGHPVAATGLAQVTELVAQLRGDAGARQVPGARWALAENAGGLALDDTAALAVTILEGQGGT</sequence>
<feature type="compositionally biased region" description="Polar residues" evidence="1">
    <location>
        <begin position="1"/>
        <end position="10"/>
    </location>
</feature>
<dbReference type="PANTHER" id="PTHR42870:SF1">
    <property type="entry name" value="NON-SPECIFIC LIPID-TRANSFER PROTEIN-LIKE 2"/>
    <property type="match status" value="1"/>
</dbReference>
<dbReference type="PIRSF" id="PIRSF000429">
    <property type="entry name" value="Ac-CoA_Ac_transf"/>
    <property type="match status" value="1"/>
</dbReference>
<accession>A0ABT0UYU3</accession>